<gene>
    <name evidence="1" type="ORF">TCMB3V08_LOCUS7075</name>
</gene>
<reference evidence="1" key="1">
    <citation type="submission" date="2020-11" db="EMBL/GenBank/DDBJ databases">
        <authorList>
            <person name="Tran Van P."/>
        </authorList>
    </citation>
    <scope>NUCLEOTIDE SEQUENCE</scope>
</reference>
<accession>A0A7R9P9D3</accession>
<organism evidence="1">
    <name type="scientific">Timema californicum</name>
    <name type="common">California timema</name>
    <name type="synonym">Walking stick</name>
    <dbReference type="NCBI Taxonomy" id="61474"/>
    <lineage>
        <taxon>Eukaryota</taxon>
        <taxon>Metazoa</taxon>
        <taxon>Ecdysozoa</taxon>
        <taxon>Arthropoda</taxon>
        <taxon>Hexapoda</taxon>
        <taxon>Insecta</taxon>
        <taxon>Pterygota</taxon>
        <taxon>Neoptera</taxon>
        <taxon>Polyneoptera</taxon>
        <taxon>Phasmatodea</taxon>
        <taxon>Timematodea</taxon>
        <taxon>Timematoidea</taxon>
        <taxon>Timematidae</taxon>
        <taxon>Timema</taxon>
    </lineage>
</organism>
<protein>
    <submittedName>
        <fullName evidence="1">(California timema) hypothetical protein</fullName>
    </submittedName>
</protein>
<dbReference type="AlphaFoldDB" id="A0A7R9P9D3"/>
<proteinExistence type="predicted"/>
<name>A0A7R9P9D3_TIMCA</name>
<evidence type="ECO:0000313" key="1">
    <source>
        <dbReference type="EMBL" id="CAD7574464.1"/>
    </source>
</evidence>
<dbReference type="EMBL" id="OE182387">
    <property type="protein sequence ID" value="CAD7574464.1"/>
    <property type="molecule type" value="Genomic_DNA"/>
</dbReference>
<sequence>MNNGITISSPLRVSDRSPAWRRQVGTYKQPEKPPPVHPTEIRTSISPSSAVEQLYTTNALANYATEAVCIQGIGKVESEEVNPDLCGGRVENHLGKTTPSSPDGDSNLDLPVLSSRTQHDWRVSQLHHRGGYHDAIEDATRRYDTLQNSVNHLWRGGLSRRALVCVFTASDYDASPGTNYGDAAIHPTEIRTSISLSSVVELNMTSALADHATEAGLKFWRKEVVGAEVSIREKMSKKDNQACTKYMPYSSLSLYYEDGETDVSYKRRRIPTCTSVLPQFVSLEVTTLCYLGITLPRVVDHPRISAAVRPESELFEEGALEQGH</sequence>